<comment type="function">
    <text evidence="4">Acts as an anti-CsrA protein, binds CsrA and prevents it from repressing translation of its target genes, one of which is flagellin. Binds to flagellin and participates in the assembly of the flagellum.</text>
</comment>
<dbReference type="Proteomes" id="UP000193006">
    <property type="component" value="Chromosome"/>
</dbReference>
<gene>
    <name evidence="4 5" type="primary">fliW</name>
    <name evidence="5" type="ORF">BkAM31D_20875</name>
</gene>
<dbReference type="Gene3D" id="2.30.290.10">
    <property type="entry name" value="BH3618-like"/>
    <property type="match status" value="1"/>
</dbReference>
<keyword evidence="6" id="KW-1185">Reference proteome</keyword>
<dbReference type="Pfam" id="PF02623">
    <property type="entry name" value="FliW"/>
    <property type="match status" value="1"/>
</dbReference>
<dbReference type="HAMAP" id="MF_01185">
    <property type="entry name" value="FliW"/>
    <property type="match status" value="1"/>
</dbReference>
<proteinExistence type="inferred from homology"/>
<dbReference type="NCBIfam" id="NF009793">
    <property type="entry name" value="PRK13285.1-1"/>
    <property type="match status" value="1"/>
</dbReference>
<dbReference type="KEGG" id="bkw:BkAM31D_20875"/>
<dbReference type="GO" id="GO:0005737">
    <property type="term" value="C:cytoplasm"/>
    <property type="evidence" value="ECO:0007669"/>
    <property type="project" value="UniProtKB-SubCell"/>
</dbReference>
<dbReference type="AlphaFoldDB" id="A0A1X9MF68"/>
<dbReference type="GO" id="GO:0006417">
    <property type="term" value="P:regulation of translation"/>
    <property type="evidence" value="ECO:0007669"/>
    <property type="project" value="UniProtKB-KW"/>
</dbReference>
<comment type="subunit">
    <text evidence="4">Interacts with translational regulator CsrA and flagellin(s).</text>
</comment>
<protein>
    <recommendedName>
        <fullName evidence="4">Flagellar assembly factor FliW</fullName>
    </recommendedName>
</protein>
<evidence type="ECO:0000256" key="4">
    <source>
        <dbReference type="HAMAP-Rule" id="MF_01185"/>
    </source>
</evidence>
<dbReference type="InterPro" id="IPR003775">
    <property type="entry name" value="Flagellar_assembly_factor_FliW"/>
</dbReference>
<dbReference type="PANTHER" id="PTHR39190:SF1">
    <property type="entry name" value="FLAGELLAR ASSEMBLY FACTOR FLIW"/>
    <property type="match status" value="1"/>
</dbReference>
<accession>A0A1X9MF68</accession>
<dbReference type="EMBL" id="CP020814">
    <property type="protein sequence ID" value="ARK32095.1"/>
    <property type="molecule type" value="Genomic_DNA"/>
</dbReference>
<organism evidence="5 6">
    <name type="scientific">Halalkalibacter krulwichiae</name>
    <dbReference type="NCBI Taxonomy" id="199441"/>
    <lineage>
        <taxon>Bacteria</taxon>
        <taxon>Bacillati</taxon>
        <taxon>Bacillota</taxon>
        <taxon>Bacilli</taxon>
        <taxon>Bacillales</taxon>
        <taxon>Bacillaceae</taxon>
        <taxon>Halalkalibacter</taxon>
    </lineage>
</organism>
<keyword evidence="1 4" id="KW-0963">Cytoplasm</keyword>
<dbReference type="InterPro" id="IPR024046">
    <property type="entry name" value="Flagellar_assmbl_FliW_dom_sf"/>
</dbReference>
<keyword evidence="5" id="KW-0966">Cell projection</keyword>
<dbReference type="PANTHER" id="PTHR39190">
    <property type="entry name" value="FLAGELLAR ASSEMBLY FACTOR FLIW"/>
    <property type="match status" value="1"/>
</dbReference>
<sequence length="150" mass="16979">MNIETKYQGTINIHTENILTFSQGIPAFEDEKQFILLPFDEGTPFFVLQSIKSVNVAFIMMNPFEVVPNYEVKLPDATIEQLEIEKQEDVATFVVLTVKDPFEETTANLQGPIIINANKKKGKQLLLSDTDYQTKHQIFKQAAVTAKEGK</sequence>
<name>A0A1X9MF68_9BACI</name>
<evidence type="ECO:0000256" key="2">
    <source>
        <dbReference type="ARBA" id="ARBA00022795"/>
    </source>
</evidence>
<comment type="subcellular location">
    <subcellularLocation>
        <location evidence="4">Cytoplasm</location>
    </subcellularLocation>
</comment>
<keyword evidence="2 4" id="KW-1005">Bacterial flagellum biogenesis</keyword>
<evidence type="ECO:0000313" key="5">
    <source>
        <dbReference type="EMBL" id="ARK32095.1"/>
    </source>
</evidence>
<keyword evidence="3 4" id="KW-0810">Translation regulation</keyword>
<dbReference type="GO" id="GO:0044780">
    <property type="term" value="P:bacterial-type flagellum assembly"/>
    <property type="evidence" value="ECO:0007669"/>
    <property type="project" value="UniProtKB-UniRule"/>
</dbReference>
<dbReference type="RefSeq" id="WP_066160587.1">
    <property type="nucleotide sequence ID" value="NZ_CP020814.1"/>
</dbReference>
<dbReference type="SUPFAM" id="SSF141457">
    <property type="entry name" value="BH3618-like"/>
    <property type="match status" value="1"/>
</dbReference>
<keyword evidence="5" id="KW-0969">Cilium</keyword>
<keyword evidence="5" id="KW-0282">Flagellum</keyword>
<keyword evidence="4" id="KW-0143">Chaperone</keyword>
<evidence type="ECO:0000313" key="6">
    <source>
        <dbReference type="Proteomes" id="UP000193006"/>
    </source>
</evidence>
<evidence type="ECO:0000256" key="3">
    <source>
        <dbReference type="ARBA" id="ARBA00022845"/>
    </source>
</evidence>
<reference evidence="5 6" key="1">
    <citation type="submission" date="2017-04" db="EMBL/GenBank/DDBJ databases">
        <title>Bacillus krulwichiae AM31D Genome sequencing and assembly.</title>
        <authorList>
            <person name="Krulwich T.A."/>
            <person name="Anastor L."/>
            <person name="Ehrlich R."/>
            <person name="Ehrlich G.D."/>
            <person name="Janto B."/>
        </authorList>
    </citation>
    <scope>NUCLEOTIDE SEQUENCE [LARGE SCALE GENOMIC DNA]</scope>
    <source>
        <strain evidence="5 6">AM31D</strain>
    </source>
</reference>
<dbReference type="STRING" id="199441.BkAM31D_20875"/>
<evidence type="ECO:0000256" key="1">
    <source>
        <dbReference type="ARBA" id="ARBA00022490"/>
    </source>
</evidence>
<comment type="similarity">
    <text evidence="4">Belongs to the FliW family.</text>
</comment>